<evidence type="ECO:0000313" key="4">
    <source>
        <dbReference type="Proteomes" id="UP001153069"/>
    </source>
</evidence>
<feature type="signal peptide" evidence="2">
    <location>
        <begin position="1"/>
        <end position="19"/>
    </location>
</feature>
<keyword evidence="2" id="KW-0732">Signal</keyword>
<dbReference type="PROSITE" id="PS51257">
    <property type="entry name" value="PROKAR_LIPOPROTEIN"/>
    <property type="match status" value="1"/>
</dbReference>
<reference evidence="3" key="1">
    <citation type="submission" date="2020-06" db="EMBL/GenBank/DDBJ databases">
        <authorList>
            <consortium name="Plant Systems Biology data submission"/>
        </authorList>
    </citation>
    <scope>NUCLEOTIDE SEQUENCE</scope>
    <source>
        <strain evidence="3">D6</strain>
    </source>
</reference>
<feature type="compositionally biased region" description="Low complexity" evidence="1">
    <location>
        <begin position="154"/>
        <end position="174"/>
    </location>
</feature>
<accession>A0A9N8HMS1</accession>
<keyword evidence="4" id="KW-1185">Reference proteome</keyword>
<name>A0A9N8HMS1_9STRA</name>
<feature type="chain" id="PRO_5040357502" evidence="2">
    <location>
        <begin position="20"/>
        <end position="324"/>
    </location>
</feature>
<proteinExistence type="predicted"/>
<dbReference type="AlphaFoldDB" id="A0A9N8HMS1"/>
<organism evidence="3 4">
    <name type="scientific">Seminavis robusta</name>
    <dbReference type="NCBI Taxonomy" id="568900"/>
    <lineage>
        <taxon>Eukaryota</taxon>
        <taxon>Sar</taxon>
        <taxon>Stramenopiles</taxon>
        <taxon>Ochrophyta</taxon>
        <taxon>Bacillariophyta</taxon>
        <taxon>Bacillariophyceae</taxon>
        <taxon>Bacillariophycidae</taxon>
        <taxon>Naviculales</taxon>
        <taxon>Naviculaceae</taxon>
        <taxon>Seminavis</taxon>
    </lineage>
</organism>
<comment type="caution">
    <text evidence="3">The sequence shown here is derived from an EMBL/GenBank/DDBJ whole genome shotgun (WGS) entry which is preliminary data.</text>
</comment>
<gene>
    <name evidence="3" type="ORF">SEMRO_1144_G246080.1</name>
</gene>
<dbReference type="Proteomes" id="UP001153069">
    <property type="component" value="Unassembled WGS sequence"/>
</dbReference>
<dbReference type="EMBL" id="CAICTM010001142">
    <property type="protein sequence ID" value="CAB9520898.1"/>
    <property type="molecule type" value="Genomic_DNA"/>
</dbReference>
<evidence type="ECO:0000256" key="1">
    <source>
        <dbReference type="SAM" id="MobiDB-lite"/>
    </source>
</evidence>
<evidence type="ECO:0000256" key="2">
    <source>
        <dbReference type="SAM" id="SignalP"/>
    </source>
</evidence>
<feature type="region of interest" description="Disordered" evidence="1">
    <location>
        <begin position="154"/>
        <end position="175"/>
    </location>
</feature>
<evidence type="ECO:0000313" key="3">
    <source>
        <dbReference type="EMBL" id="CAB9520898.1"/>
    </source>
</evidence>
<sequence length="324" mass="33338">MKVFLLIATLFALFHGGAACDCGTLASTTIESTAYGTYSTTFSDAGQSWTIDVVYSASGFRGTLTNNDRSESCTGSGSLTSVSSTQISASLSISSDSFTSPYSCGSSVTATVTFDGTSTFTVQYDVSSIGFTYSGTITGDCTFACSTTSAPSASPVAATPTTGTTPTAAPVAAPDNTPSPSVQFCFSGDSTCLVQGRGEVAMEDLQVETGLVGFLQTLNHNQMHIVTAPLRVFCMGAISSNVCNSYDKDGISYGASFILHASKWVQGQSMVVQAPIALVVAMVVALCWLLEMAFGASLAPLGGLAIGGAISYCYKKYGRGSKVV</sequence>
<protein>
    <submittedName>
        <fullName evidence="3">Uncharacterized protein</fullName>
    </submittedName>
</protein>